<keyword evidence="2 5" id="KW-0238">DNA-binding</keyword>
<comment type="caution">
    <text evidence="9">The sequence shown here is derived from an EMBL/GenBank/DDBJ whole genome shotgun (WGS) entry which is preliminary data.</text>
</comment>
<dbReference type="InterPro" id="IPR050649">
    <property type="entry name" value="Paired_Homeobox_TFs"/>
</dbReference>
<reference evidence="9 10" key="1">
    <citation type="journal article" date="2015" name="Genome Biol. Evol.">
        <title>The genome of winter moth (Operophtera brumata) provides a genomic perspective on sexual dimorphism and phenology.</title>
        <authorList>
            <person name="Derks M.F."/>
            <person name="Smit S."/>
            <person name="Salis L."/>
            <person name="Schijlen E."/>
            <person name="Bossers A."/>
            <person name="Mateman C."/>
            <person name="Pijl A.S."/>
            <person name="de Ridder D."/>
            <person name="Groenen M.A."/>
            <person name="Visser M.E."/>
            <person name="Megens H.J."/>
        </authorList>
    </citation>
    <scope>NUCLEOTIDE SEQUENCE [LARGE SCALE GENOMIC DNA]</scope>
    <source>
        <strain evidence="9">WM2013NL</strain>
        <tissue evidence="9">Head and thorax</tissue>
    </source>
</reference>
<dbReference type="Proteomes" id="UP000037510">
    <property type="component" value="Unassembled WGS sequence"/>
</dbReference>
<sequence>FERTHYPDVFARERLAAKIGLPEARIQVWFSNRRAKWRREEKIRSQRRSPECGYAAHPAHPHPAPPPAHPAHPTHAPHPSLPPQPHAAHQPYQPSLNVDAY</sequence>
<dbReference type="EMBL" id="JTDY01002611">
    <property type="protein sequence ID" value="KOB71097.1"/>
    <property type="molecule type" value="Genomic_DNA"/>
</dbReference>
<evidence type="ECO:0000256" key="4">
    <source>
        <dbReference type="ARBA" id="ARBA00023242"/>
    </source>
</evidence>
<keyword evidence="3 5" id="KW-0371">Homeobox</keyword>
<dbReference type="PROSITE" id="PS00027">
    <property type="entry name" value="HOMEOBOX_1"/>
    <property type="match status" value="1"/>
</dbReference>
<evidence type="ECO:0000259" key="8">
    <source>
        <dbReference type="PROSITE" id="PS50071"/>
    </source>
</evidence>
<keyword evidence="4 5" id="KW-0539">Nucleus</keyword>
<dbReference type="GO" id="GO:0000981">
    <property type="term" value="F:DNA-binding transcription factor activity, RNA polymerase II-specific"/>
    <property type="evidence" value="ECO:0007669"/>
    <property type="project" value="InterPro"/>
</dbReference>
<dbReference type="SMART" id="SM00389">
    <property type="entry name" value="HOX"/>
    <property type="match status" value="1"/>
</dbReference>
<dbReference type="CDD" id="cd00086">
    <property type="entry name" value="homeodomain"/>
    <property type="match status" value="1"/>
</dbReference>
<evidence type="ECO:0000256" key="1">
    <source>
        <dbReference type="ARBA" id="ARBA00004123"/>
    </source>
</evidence>
<keyword evidence="10" id="KW-1185">Reference proteome</keyword>
<dbReference type="InterPro" id="IPR001356">
    <property type="entry name" value="HD"/>
</dbReference>
<dbReference type="Pfam" id="PF00046">
    <property type="entry name" value="Homeodomain"/>
    <property type="match status" value="1"/>
</dbReference>
<proteinExistence type="predicted"/>
<dbReference type="STRING" id="104452.A0A0L7L6L6"/>
<dbReference type="PANTHER" id="PTHR24329">
    <property type="entry name" value="HOMEOBOX PROTEIN ARISTALESS"/>
    <property type="match status" value="1"/>
</dbReference>
<evidence type="ECO:0000313" key="9">
    <source>
        <dbReference type="EMBL" id="KOB71097.1"/>
    </source>
</evidence>
<feature type="compositionally biased region" description="Basic and acidic residues" evidence="7">
    <location>
        <begin position="38"/>
        <end position="50"/>
    </location>
</feature>
<evidence type="ECO:0000256" key="5">
    <source>
        <dbReference type="PROSITE-ProRule" id="PRU00108"/>
    </source>
</evidence>
<organism evidence="9 10">
    <name type="scientific">Operophtera brumata</name>
    <name type="common">Winter moth</name>
    <name type="synonym">Phalaena brumata</name>
    <dbReference type="NCBI Taxonomy" id="104452"/>
    <lineage>
        <taxon>Eukaryota</taxon>
        <taxon>Metazoa</taxon>
        <taxon>Ecdysozoa</taxon>
        <taxon>Arthropoda</taxon>
        <taxon>Hexapoda</taxon>
        <taxon>Insecta</taxon>
        <taxon>Pterygota</taxon>
        <taxon>Neoptera</taxon>
        <taxon>Endopterygota</taxon>
        <taxon>Lepidoptera</taxon>
        <taxon>Glossata</taxon>
        <taxon>Ditrysia</taxon>
        <taxon>Geometroidea</taxon>
        <taxon>Geometridae</taxon>
        <taxon>Larentiinae</taxon>
        <taxon>Operophtera</taxon>
    </lineage>
</organism>
<dbReference type="PANTHER" id="PTHR24329:SF543">
    <property type="entry name" value="FI01017P-RELATED"/>
    <property type="match status" value="1"/>
</dbReference>
<evidence type="ECO:0000256" key="3">
    <source>
        <dbReference type="ARBA" id="ARBA00023155"/>
    </source>
</evidence>
<evidence type="ECO:0000256" key="6">
    <source>
        <dbReference type="RuleBase" id="RU000682"/>
    </source>
</evidence>
<feature type="non-terminal residue" evidence="9">
    <location>
        <position position="101"/>
    </location>
</feature>
<feature type="domain" description="Homeobox" evidence="8">
    <location>
        <begin position="1"/>
        <end position="40"/>
    </location>
</feature>
<accession>A0A0L7L6L6</accession>
<dbReference type="FunFam" id="1.10.10.60:FF:000679">
    <property type="entry name" value="Homeobox protein aristaless"/>
    <property type="match status" value="1"/>
</dbReference>
<feature type="region of interest" description="Disordered" evidence="7">
    <location>
        <begin position="36"/>
        <end position="101"/>
    </location>
</feature>
<dbReference type="SUPFAM" id="SSF46689">
    <property type="entry name" value="Homeodomain-like"/>
    <property type="match status" value="1"/>
</dbReference>
<dbReference type="PRINTS" id="PR00031">
    <property type="entry name" value="HTHREPRESSR"/>
</dbReference>
<evidence type="ECO:0000256" key="2">
    <source>
        <dbReference type="ARBA" id="ARBA00023125"/>
    </source>
</evidence>
<dbReference type="PROSITE" id="PS50071">
    <property type="entry name" value="HOMEOBOX_2"/>
    <property type="match status" value="1"/>
</dbReference>
<gene>
    <name evidence="9" type="ORF">OBRU01_14371</name>
</gene>
<feature type="DNA-binding region" description="Homeobox" evidence="5">
    <location>
        <begin position="3"/>
        <end position="41"/>
    </location>
</feature>
<dbReference type="GO" id="GO:0000977">
    <property type="term" value="F:RNA polymerase II transcription regulatory region sequence-specific DNA binding"/>
    <property type="evidence" value="ECO:0007669"/>
    <property type="project" value="TreeGrafter"/>
</dbReference>
<protein>
    <submittedName>
        <fullName evidence="9">Eyeless</fullName>
    </submittedName>
</protein>
<dbReference type="InterPro" id="IPR009057">
    <property type="entry name" value="Homeodomain-like_sf"/>
</dbReference>
<feature type="compositionally biased region" description="Pro residues" evidence="7">
    <location>
        <begin position="61"/>
        <end position="70"/>
    </location>
</feature>
<evidence type="ECO:0000256" key="7">
    <source>
        <dbReference type="SAM" id="MobiDB-lite"/>
    </source>
</evidence>
<comment type="subcellular location">
    <subcellularLocation>
        <location evidence="1 5 6">Nucleus</location>
    </subcellularLocation>
</comment>
<dbReference type="InterPro" id="IPR000047">
    <property type="entry name" value="HTH_motif"/>
</dbReference>
<feature type="non-terminal residue" evidence="9">
    <location>
        <position position="1"/>
    </location>
</feature>
<dbReference type="InterPro" id="IPR017970">
    <property type="entry name" value="Homeobox_CS"/>
</dbReference>
<dbReference type="Gene3D" id="1.10.10.60">
    <property type="entry name" value="Homeodomain-like"/>
    <property type="match status" value="1"/>
</dbReference>
<name>A0A0L7L6L6_OPEBR</name>
<evidence type="ECO:0000313" key="10">
    <source>
        <dbReference type="Proteomes" id="UP000037510"/>
    </source>
</evidence>
<dbReference type="GO" id="GO:0005634">
    <property type="term" value="C:nucleus"/>
    <property type="evidence" value="ECO:0007669"/>
    <property type="project" value="UniProtKB-SubCell"/>
</dbReference>
<dbReference type="AlphaFoldDB" id="A0A0L7L6L6"/>